<dbReference type="EMBL" id="JWIO01000001">
    <property type="protein sequence ID" value="KLL13083.1"/>
    <property type="molecule type" value="Genomic_DNA"/>
</dbReference>
<dbReference type="Proteomes" id="UP000035425">
    <property type="component" value="Unassembled WGS sequence"/>
</dbReference>
<evidence type="ECO:0000313" key="2">
    <source>
        <dbReference type="EMBL" id="KLL13083.1"/>
    </source>
</evidence>
<feature type="region of interest" description="Disordered" evidence="1">
    <location>
        <begin position="1"/>
        <end position="20"/>
    </location>
</feature>
<protein>
    <submittedName>
        <fullName evidence="2">Uncharacterized protein</fullName>
    </submittedName>
</protein>
<proteinExistence type="predicted"/>
<sequence>MTAEIGPASGMRHGRRPDRCRRGLSGVLASIPDSAGCPRPPLFVCASRLFVVVCLLPSVLSRARYP</sequence>
<keyword evidence="3" id="KW-1185">Reference proteome</keyword>
<gene>
    <name evidence="2" type="ORF">FrCorBMG51_00755</name>
</gene>
<name>A0ABR5F8W6_9ACTN</name>
<reference evidence="2 3" key="1">
    <citation type="submission" date="2014-12" db="EMBL/GenBank/DDBJ databases">
        <title>Frankia sp. BMG5.1 draft genome.</title>
        <authorList>
            <person name="Gtari M."/>
            <person name="Ghodhbane-Gtari F."/>
            <person name="Nouioui I."/>
            <person name="Ktari A."/>
            <person name="Hezbri K."/>
            <person name="Mimouni W."/>
            <person name="Sbissi I."/>
            <person name="Ayari A."/>
            <person name="Yamanaka T."/>
            <person name="Normand P."/>
            <person name="Tisa L.S."/>
            <person name="Boudabous A."/>
        </authorList>
    </citation>
    <scope>NUCLEOTIDE SEQUENCE [LARGE SCALE GENOMIC DNA]</scope>
    <source>
        <strain evidence="2 3">BMG5.1</strain>
    </source>
</reference>
<comment type="caution">
    <text evidence="2">The sequence shown here is derived from an EMBL/GenBank/DDBJ whole genome shotgun (WGS) entry which is preliminary data.</text>
</comment>
<evidence type="ECO:0000256" key="1">
    <source>
        <dbReference type="SAM" id="MobiDB-lite"/>
    </source>
</evidence>
<accession>A0ABR5F8W6</accession>
<evidence type="ECO:0000313" key="3">
    <source>
        <dbReference type="Proteomes" id="UP000035425"/>
    </source>
</evidence>
<organism evidence="2 3">
    <name type="scientific">Protofrankia coriariae</name>
    <dbReference type="NCBI Taxonomy" id="1562887"/>
    <lineage>
        <taxon>Bacteria</taxon>
        <taxon>Bacillati</taxon>
        <taxon>Actinomycetota</taxon>
        <taxon>Actinomycetes</taxon>
        <taxon>Frankiales</taxon>
        <taxon>Frankiaceae</taxon>
        <taxon>Protofrankia</taxon>
    </lineage>
</organism>